<protein>
    <submittedName>
        <fullName evidence="1">Uncharacterized protein</fullName>
    </submittedName>
</protein>
<organism evidence="1 2">
    <name type="scientific">Sulfitobacter indolifex HEL-45</name>
    <dbReference type="NCBI Taxonomy" id="391624"/>
    <lineage>
        <taxon>Bacteria</taxon>
        <taxon>Pseudomonadati</taxon>
        <taxon>Pseudomonadota</taxon>
        <taxon>Alphaproteobacteria</taxon>
        <taxon>Rhodobacterales</taxon>
        <taxon>Roseobacteraceae</taxon>
        <taxon>Sulfitobacter</taxon>
    </lineage>
</organism>
<sequence>MTLGPPYKQLGGHIARQGAPYQVQKTSFAMEGLLYLILDRAMHGHLHSKWDHPQDVTRGEMTKLPFMS</sequence>
<proteinExistence type="predicted"/>
<accession>A0ABP2D871</accession>
<keyword evidence="2" id="KW-1185">Reference proteome</keyword>
<evidence type="ECO:0000313" key="1">
    <source>
        <dbReference type="EMBL" id="EDQ04487.1"/>
    </source>
</evidence>
<dbReference type="Proteomes" id="UP000003257">
    <property type="component" value="Unassembled WGS sequence"/>
</dbReference>
<gene>
    <name evidence="1" type="ORF">OIHEL45_16199</name>
</gene>
<dbReference type="EMBL" id="ABID01000004">
    <property type="protein sequence ID" value="EDQ04487.1"/>
    <property type="molecule type" value="Genomic_DNA"/>
</dbReference>
<reference evidence="1 2" key="1">
    <citation type="submission" date="2007-11" db="EMBL/GenBank/DDBJ databases">
        <authorList>
            <person name="Wagner-Dobler I."/>
            <person name="Ferriera S."/>
            <person name="Johnson J."/>
            <person name="Kravitz S."/>
            <person name="Beeson K."/>
            <person name="Sutton G."/>
            <person name="Rogers Y.-H."/>
            <person name="Friedman R."/>
            <person name="Frazier M."/>
            <person name="Venter J.C."/>
        </authorList>
    </citation>
    <scope>NUCLEOTIDE SEQUENCE [LARGE SCALE GENOMIC DNA]</scope>
    <source>
        <strain evidence="1 2">HEL-45</strain>
    </source>
</reference>
<comment type="caution">
    <text evidence="1">The sequence shown here is derived from an EMBL/GenBank/DDBJ whole genome shotgun (WGS) entry which is preliminary data.</text>
</comment>
<evidence type="ECO:0000313" key="2">
    <source>
        <dbReference type="Proteomes" id="UP000003257"/>
    </source>
</evidence>
<name>A0ABP2D871_9RHOB</name>